<organism evidence="1 2">
    <name type="scientific">Rhizopus microsporus</name>
    <dbReference type="NCBI Taxonomy" id="58291"/>
    <lineage>
        <taxon>Eukaryota</taxon>
        <taxon>Fungi</taxon>
        <taxon>Fungi incertae sedis</taxon>
        <taxon>Mucoromycota</taxon>
        <taxon>Mucoromycotina</taxon>
        <taxon>Mucoromycetes</taxon>
        <taxon>Mucorales</taxon>
        <taxon>Mucorineae</taxon>
        <taxon>Rhizopodaceae</taxon>
        <taxon>Rhizopus</taxon>
    </lineage>
</organism>
<proteinExistence type="predicted"/>
<name>A0A1X0S7G4_RHIZD</name>
<dbReference type="AlphaFoldDB" id="A0A1X0S7G4"/>
<dbReference type="Proteomes" id="UP000242381">
    <property type="component" value="Unassembled WGS sequence"/>
</dbReference>
<dbReference type="EMBL" id="KV921299">
    <property type="protein sequence ID" value="ORE20109.1"/>
    <property type="molecule type" value="Genomic_DNA"/>
</dbReference>
<gene>
    <name evidence="1" type="ORF">BCV71DRAFT_176395</name>
</gene>
<sequence length="67" mass="7493">MCVGDRGLCNGSKIEGFLKYGGNWKLNKSSLYTAVCITNEHNTSQTACFASKSFSIPTVWYKEKQYS</sequence>
<reference evidence="1 2" key="1">
    <citation type="journal article" date="2016" name="Proc. Natl. Acad. Sci. U.S.A.">
        <title>Lipid metabolic changes in an early divergent fungus govern the establishment of a mutualistic symbiosis with endobacteria.</title>
        <authorList>
            <person name="Lastovetsky O.A."/>
            <person name="Gaspar M.L."/>
            <person name="Mondo S.J."/>
            <person name="LaButti K.M."/>
            <person name="Sandor L."/>
            <person name="Grigoriev I.V."/>
            <person name="Henry S.A."/>
            <person name="Pawlowska T.E."/>
        </authorList>
    </citation>
    <scope>NUCLEOTIDE SEQUENCE [LARGE SCALE GENOMIC DNA]</scope>
    <source>
        <strain evidence="1 2">ATCC 11559</strain>
    </source>
</reference>
<evidence type="ECO:0000313" key="1">
    <source>
        <dbReference type="EMBL" id="ORE20109.1"/>
    </source>
</evidence>
<accession>A0A1X0S7G4</accession>
<evidence type="ECO:0000313" key="2">
    <source>
        <dbReference type="Proteomes" id="UP000242381"/>
    </source>
</evidence>
<protein>
    <submittedName>
        <fullName evidence="1">Uncharacterized protein</fullName>
    </submittedName>
</protein>